<sequence>MGHEPTERRTPRPHARAGAAAVAGMATAVALASPAQAQENWEHIHGTVEQGGSYTAVAATATDEVWAFGSDPEDSEAPRIERWDGQQWQEETAPDGLTSPPVAAEAGPDGQVWALAYSYDAGTSAAHYDGESWTASAIDFAPEMEPTALAAVGDGNAWALAASALGETEAVYFDGQEWTSQPAPTADEGLGVAETGEVFAVGGQGEELIVERWDGADWVPEEIPQVDNPSGEAAASFNDVLVRSADDVWAAGNISWKDADEKNHYRPVLARYDGTEWTVQVGEEEGTYDAVADDGEGGLYLSNGDWNPAMEHRTADGRVTRQEIVADGHEIRLGGLDSLPDGAGAVLAVTALDQGDPEVSTSHARVYGTGAWY</sequence>
<name>A0A919CMH7_9ACTN</name>
<feature type="chain" id="PRO_5037149378" evidence="2">
    <location>
        <begin position="38"/>
        <end position="373"/>
    </location>
</feature>
<comment type="caution">
    <text evidence="3">The sequence shown here is derived from an EMBL/GenBank/DDBJ whole genome shotgun (WGS) entry which is preliminary data.</text>
</comment>
<feature type="region of interest" description="Disordered" evidence="1">
    <location>
        <begin position="1"/>
        <end position="21"/>
    </location>
</feature>
<dbReference type="SUPFAM" id="SSF89372">
    <property type="entry name" value="Fucose-specific lectin"/>
    <property type="match status" value="1"/>
</dbReference>
<keyword evidence="2" id="KW-0732">Signal</keyword>
<proteinExistence type="predicted"/>
<dbReference type="Proteomes" id="UP000654947">
    <property type="component" value="Unassembled WGS sequence"/>
</dbReference>
<accession>A0A919CMH7</accession>
<evidence type="ECO:0000313" key="3">
    <source>
        <dbReference type="EMBL" id="GHD36016.1"/>
    </source>
</evidence>
<reference evidence="3 4" key="1">
    <citation type="journal article" date="2014" name="Int. J. Syst. Evol. Microbiol.">
        <title>Complete genome sequence of Corynebacterium casei LMG S-19264T (=DSM 44701T), isolated from a smear-ripened cheese.</title>
        <authorList>
            <consortium name="US DOE Joint Genome Institute (JGI-PGF)"/>
            <person name="Walter F."/>
            <person name="Albersmeier A."/>
            <person name="Kalinowski J."/>
            <person name="Ruckert C."/>
        </authorList>
    </citation>
    <scope>NUCLEOTIDE SEQUENCE [LARGE SCALE GENOMIC DNA]</scope>
    <source>
        <strain evidence="3 4">KCTC 19473</strain>
    </source>
</reference>
<feature type="signal peptide" evidence="2">
    <location>
        <begin position="1"/>
        <end position="37"/>
    </location>
</feature>
<dbReference type="AlphaFoldDB" id="A0A919CMH7"/>
<evidence type="ECO:0000256" key="2">
    <source>
        <dbReference type="SAM" id="SignalP"/>
    </source>
</evidence>
<keyword evidence="4" id="KW-1185">Reference proteome</keyword>
<dbReference type="EMBL" id="BMXL01000037">
    <property type="protein sequence ID" value="GHD36016.1"/>
    <property type="molecule type" value="Genomic_DNA"/>
</dbReference>
<evidence type="ECO:0000256" key="1">
    <source>
        <dbReference type="SAM" id="MobiDB-lite"/>
    </source>
</evidence>
<organism evidence="3 4">
    <name type="scientific">Nocardiopsis kunsanensis</name>
    <dbReference type="NCBI Taxonomy" id="141693"/>
    <lineage>
        <taxon>Bacteria</taxon>
        <taxon>Bacillati</taxon>
        <taxon>Actinomycetota</taxon>
        <taxon>Actinomycetes</taxon>
        <taxon>Streptosporangiales</taxon>
        <taxon>Nocardiopsidaceae</taxon>
        <taxon>Nocardiopsis</taxon>
    </lineage>
</organism>
<protein>
    <submittedName>
        <fullName evidence="3">Uncharacterized protein</fullName>
    </submittedName>
</protein>
<evidence type="ECO:0000313" key="4">
    <source>
        <dbReference type="Proteomes" id="UP000654947"/>
    </source>
</evidence>
<gene>
    <name evidence="3" type="ORF">GCM10007147_42930</name>
</gene>
<dbReference type="RefSeq" id="WP_193518607.1">
    <property type="nucleotide sequence ID" value="NZ_BMXL01000037.1"/>
</dbReference>
<feature type="compositionally biased region" description="Basic and acidic residues" evidence="1">
    <location>
        <begin position="1"/>
        <end position="10"/>
    </location>
</feature>